<feature type="transmembrane region" description="Helical" evidence="9">
    <location>
        <begin position="187"/>
        <end position="204"/>
    </location>
</feature>
<evidence type="ECO:0000256" key="9">
    <source>
        <dbReference type="SAM" id="Phobius"/>
    </source>
</evidence>
<feature type="transmembrane region" description="Helical" evidence="9">
    <location>
        <begin position="101"/>
        <end position="120"/>
    </location>
</feature>
<dbReference type="Proteomes" id="UP001592528">
    <property type="component" value="Unassembled WGS sequence"/>
</dbReference>
<keyword evidence="6 9" id="KW-0472">Membrane</keyword>
<evidence type="ECO:0000256" key="7">
    <source>
        <dbReference type="ARBA" id="ARBA00023251"/>
    </source>
</evidence>
<feature type="transmembrane region" description="Helical" evidence="9">
    <location>
        <begin position="224"/>
        <end position="241"/>
    </location>
</feature>
<dbReference type="PROSITE" id="PS00216">
    <property type="entry name" value="SUGAR_TRANSPORT_1"/>
    <property type="match status" value="1"/>
</dbReference>
<feature type="transmembrane region" description="Helical" evidence="9">
    <location>
        <begin position="253"/>
        <end position="270"/>
    </location>
</feature>
<evidence type="ECO:0000313" key="12">
    <source>
        <dbReference type="Proteomes" id="UP001592528"/>
    </source>
</evidence>
<protein>
    <submittedName>
        <fullName evidence="11">MFS transporter</fullName>
    </submittedName>
</protein>
<evidence type="ECO:0000256" key="3">
    <source>
        <dbReference type="ARBA" id="ARBA00022475"/>
    </source>
</evidence>
<feature type="transmembrane region" description="Helical" evidence="9">
    <location>
        <begin position="126"/>
        <end position="148"/>
    </location>
</feature>
<dbReference type="CDD" id="cd17321">
    <property type="entry name" value="MFS_MMR_MDR_like"/>
    <property type="match status" value="1"/>
</dbReference>
<sequence length="482" mass="50440">MSATDSTARGLAEPPPRAQADPHDDPAVRRHALRVLALGSLGVFVVFLDTTIVNIAFPTISRSFHTGPAHLSWVLNAYSLVFAAVLVPAGRLADRYGRKRVFLTGMLGFALMSGLCGLATGTDVLIAARALQAVFAALVVPTSLALVLPEFSAARRHVAVGTWGAMGAAAAALGPTIGALLTEYASWRWIFLVNVPICVLVAVLGRRLLPETRDPAATGIPDPLGVLLVAGAPAMLSLAIVEGPDWGWSDPRVLGAFVLSALLLAAFLRRSATAAQPVLDLSLFREHQFRVVNAATLLFSTAFYGMLLANVIFLQTVWHYSVLRSALASALGPMLVALIARTSSRIAARTGHRPVLLAGAVAWALAAAGFATAAGGSPHWLTHWLPWTLLMGLGIGLTLPVQSGAAVKHLPPERFAIGSAVNSSFRQLGAVLGISIFVAVLGAPAPSAAVAAFDHVWWVFAGLGLAAGLVQLLPARGRMTRP</sequence>
<dbReference type="Gene3D" id="1.20.1720.10">
    <property type="entry name" value="Multidrug resistance protein D"/>
    <property type="match status" value="1"/>
</dbReference>
<dbReference type="Pfam" id="PF07690">
    <property type="entry name" value="MFS_1"/>
    <property type="match status" value="1"/>
</dbReference>
<evidence type="ECO:0000259" key="10">
    <source>
        <dbReference type="PROSITE" id="PS50850"/>
    </source>
</evidence>
<reference evidence="11 12" key="1">
    <citation type="submission" date="2024-09" db="EMBL/GenBank/DDBJ databases">
        <authorList>
            <person name="Lee S.D."/>
        </authorList>
    </citation>
    <scope>NUCLEOTIDE SEQUENCE [LARGE SCALE GENOMIC DNA]</scope>
    <source>
        <strain evidence="11 12">N1-5</strain>
    </source>
</reference>
<feature type="region of interest" description="Disordered" evidence="8">
    <location>
        <begin position="1"/>
        <end position="25"/>
    </location>
</feature>
<feature type="transmembrane region" description="Helical" evidence="9">
    <location>
        <begin position="455"/>
        <end position="473"/>
    </location>
</feature>
<keyword evidence="3" id="KW-1003">Cell membrane</keyword>
<dbReference type="InterPro" id="IPR020846">
    <property type="entry name" value="MFS_dom"/>
</dbReference>
<feature type="transmembrane region" description="Helical" evidence="9">
    <location>
        <begin position="387"/>
        <end position="407"/>
    </location>
</feature>
<dbReference type="InterPro" id="IPR011701">
    <property type="entry name" value="MFS"/>
</dbReference>
<evidence type="ECO:0000256" key="2">
    <source>
        <dbReference type="ARBA" id="ARBA00022448"/>
    </source>
</evidence>
<dbReference type="RefSeq" id="WP_051726031.1">
    <property type="nucleotide sequence ID" value="NZ_JBHEZZ010000004.1"/>
</dbReference>
<dbReference type="Gene3D" id="1.20.1250.20">
    <property type="entry name" value="MFS general substrate transporter like domains"/>
    <property type="match status" value="1"/>
</dbReference>
<dbReference type="SUPFAM" id="SSF103473">
    <property type="entry name" value="MFS general substrate transporter"/>
    <property type="match status" value="1"/>
</dbReference>
<feature type="transmembrane region" description="Helical" evidence="9">
    <location>
        <begin position="291"/>
        <end position="313"/>
    </location>
</feature>
<feature type="transmembrane region" description="Helical" evidence="9">
    <location>
        <begin position="428"/>
        <end position="449"/>
    </location>
</feature>
<feature type="transmembrane region" description="Helical" evidence="9">
    <location>
        <begin position="160"/>
        <end position="181"/>
    </location>
</feature>
<feature type="transmembrane region" description="Helical" evidence="9">
    <location>
        <begin position="325"/>
        <end position="343"/>
    </location>
</feature>
<keyword evidence="7" id="KW-0046">Antibiotic resistance</keyword>
<feature type="transmembrane region" description="Helical" evidence="9">
    <location>
        <begin position="69"/>
        <end position="89"/>
    </location>
</feature>
<name>A0ABV6UJA2_9ACTN</name>
<dbReference type="InterPro" id="IPR036259">
    <property type="entry name" value="MFS_trans_sf"/>
</dbReference>
<comment type="subcellular location">
    <subcellularLocation>
        <location evidence="1">Cell membrane</location>
        <topology evidence="1">Multi-pass membrane protein</topology>
    </subcellularLocation>
</comment>
<feature type="transmembrane region" description="Helical" evidence="9">
    <location>
        <begin position="35"/>
        <end position="57"/>
    </location>
</feature>
<organism evidence="11 12">
    <name type="scientific">Streptacidiphilus cavernicola</name>
    <dbReference type="NCBI Taxonomy" id="3342716"/>
    <lineage>
        <taxon>Bacteria</taxon>
        <taxon>Bacillati</taxon>
        <taxon>Actinomycetota</taxon>
        <taxon>Actinomycetes</taxon>
        <taxon>Kitasatosporales</taxon>
        <taxon>Streptomycetaceae</taxon>
        <taxon>Streptacidiphilus</taxon>
    </lineage>
</organism>
<evidence type="ECO:0000313" key="11">
    <source>
        <dbReference type="EMBL" id="MFC1401531.1"/>
    </source>
</evidence>
<keyword evidence="4 9" id="KW-0812">Transmembrane</keyword>
<accession>A0ABV6UJA2</accession>
<dbReference type="EMBL" id="JBHEZZ010000004">
    <property type="protein sequence ID" value="MFC1401531.1"/>
    <property type="molecule type" value="Genomic_DNA"/>
</dbReference>
<proteinExistence type="predicted"/>
<evidence type="ECO:0000256" key="5">
    <source>
        <dbReference type="ARBA" id="ARBA00022989"/>
    </source>
</evidence>
<evidence type="ECO:0000256" key="1">
    <source>
        <dbReference type="ARBA" id="ARBA00004651"/>
    </source>
</evidence>
<evidence type="ECO:0000256" key="4">
    <source>
        <dbReference type="ARBA" id="ARBA00022692"/>
    </source>
</evidence>
<comment type="caution">
    <text evidence="11">The sequence shown here is derived from an EMBL/GenBank/DDBJ whole genome shotgun (WGS) entry which is preliminary data.</text>
</comment>
<dbReference type="InterPro" id="IPR004638">
    <property type="entry name" value="EmrB-like"/>
</dbReference>
<keyword evidence="2" id="KW-0813">Transport</keyword>
<dbReference type="PROSITE" id="PS50850">
    <property type="entry name" value="MFS"/>
    <property type="match status" value="1"/>
</dbReference>
<gene>
    <name evidence="11" type="ORF">ACEZDJ_09545</name>
</gene>
<keyword evidence="12" id="KW-1185">Reference proteome</keyword>
<keyword evidence="5 9" id="KW-1133">Transmembrane helix</keyword>
<dbReference type="PANTHER" id="PTHR42718:SF48">
    <property type="entry name" value="CONSERVED TWO-DOMAIN MEMBRANE PROTEIN-RELATED"/>
    <property type="match status" value="1"/>
</dbReference>
<evidence type="ECO:0000256" key="8">
    <source>
        <dbReference type="SAM" id="MobiDB-lite"/>
    </source>
</evidence>
<feature type="domain" description="Major facilitator superfamily (MFS) profile" evidence="10">
    <location>
        <begin position="35"/>
        <end position="479"/>
    </location>
</feature>
<dbReference type="NCBIfam" id="TIGR00711">
    <property type="entry name" value="efflux_EmrB"/>
    <property type="match status" value="1"/>
</dbReference>
<dbReference type="PANTHER" id="PTHR42718">
    <property type="entry name" value="MAJOR FACILITATOR SUPERFAMILY MULTIDRUG TRANSPORTER MFSC"/>
    <property type="match status" value="1"/>
</dbReference>
<dbReference type="InterPro" id="IPR005829">
    <property type="entry name" value="Sugar_transporter_CS"/>
</dbReference>
<feature type="transmembrane region" description="Helical" evidence="9">
    <location>
        <begin position="355"/>
        <end position="375"/>
    </location>
</feature>
<evidence type="ECO:0000256" key="6">
    <source>
        <dbReference type="ARBA" id="ARBA00023136"/>
    </source>
</evidence>